<keyword evidence="1" id="KW-0472">Membrane</keyword>
<evidence type="ECO:0000313" key="3">
    <source>
        <dbReference type="EMBL" id="MCD1295355.1"/>
    </source>
</evidence>
<accession>A0AAP2RF06</accession>
<name>A0AAP2RF06_9EURY</name>
<reference evidence="3 4" key="1">
    <citation type="submission" date="2017-11" db="EMBL/GenBank/DDBJ databases">
        <title>Isolation and Characterization of Family Methanocellaceae Species from Potential Methane Hydrate Area Offshore Southwestern Taiwan.</title>
        <authorList>
            <person name="Zhang W.-L."/>
            <person name="Chen W.-C."/>
            <person name="Lai M.-C."/>
            <person name="Chen S.-C."/>
        </authorList>
    </citation>
    <scope>NUCLEOTIDE SEQUENCE [LARGE SCALE GENOMIC DNA]</scope>
    <source>
        <strain evidence="3 4">CWC-04</strain>
    </source>
</reference>
<proteinExistence type="predicted"/>
<evidence type="ECO:0000259" key="2">
    <source>
        <dbReference type="SMART" id="SM00062"/>
    </source>
</evidence>
<dbReference type="Proteomes" id="UP001320159">
    <property type="component" value="Unassembled WGS sequence"/>
</dbReference>
<dbReference type="Gene3D" id="3.40.190.10">
    <property type="entry name" value="Periplasmic binding protein-like II"/>
    <property type="match status" value="2"/>
</dbReference>
<evidence type="ECO:0000313" key="4">
    <source>
        <dbReference type="Proteomes" id="UP001320159"/>
    </source>
</evidence>
<dbReference type="Pfam" id="PF09084">
    <property type="entry name" value="NMT1"/>
    <property type="match status" value="1"/>
</dbReference>
<keyword evidence="4" id="KW-1185">Reference proteome</keyword>
<dbReference type="SUPFAM" id="SSF53850">
    <property type="entry name" value="Periplasmic binding protein-like II"/>
    <property type="match status" value="1"/>
</dbReference>
<dbReference type="SMART" id="SM00062">
    <property type="entry name" value="PBPb"/>
    <property type="match status" value="1"/>
</dbReference>
<sequence length="341" mass="38370">MWRTAMKKTVITLIAAIIIIALIGSGVWYLQNSRNQISVEMESITVGMSPNIDSAALIIIADDQHYFADNGLNVTIKDYDVGLRAVNGMLNNENDIAIATEFVLVEKVFDQEKIYGFASIAKYEDKVIIGRSDHGIKNVSDLKGKKIGVDLGTNTEFILGRFLELHGFRLDDVTLVDIKRPQFVDAIGNGSVDAIIVWGLEVSIIKDQLGPAAVTWPAQSGQQGHWLAMCRQDWAGQHPDMINRFLKSIDQAATYTVYHPEQAKAIARKRLPADDVYLETIWSNTQFSLSLDQSLITAMEDEGRWMIKNNLTDEKTIPDYRYYLYREGLDQIKPESVNLIR</sequence>
<keyword evidence="1" id="KW-0812">Transmembrane</keyword>
<comment type="caution">
    <text evidence="3">The sequence shown here is derived from an EMBL/GenBank/DDBJ whole genome shotgun (WGS) entry which is preliminary data.</text>
</comment>
<dbReference type="InterPro" id="IPR001638">
    <property type="entry name" value="Solute-binding_3/MltF_N"/>
</dbReference>
<evidence type="ECO:0000256" key="1">
    <source>
        <dbReference type="SAM" id="Phobius"/>
    </source>
</evidence>
<dbReference type="AlphaFoldDB" id="A0AAP2RF06"/>
<feature type="transmembrane region" description="Helical" evidence="1">
    <location>
        <begin position="12"/>
        <end position="30"/>
    </location>
</feature>
<feature type="domain" description="Solute-binding protein family 3/N-terminal" evidence="2">
    <location>
        <begin position="43"/>
        <end position="265"/>
    </location>
</feature>
<protein>
    <recommendedName>
        <fullName evidence="2">Solute-binding protein family 3/N-terminal domain-containing protein</fullName>
    </recommendedName>
</protein>
<organism evidence="3 4">
    <name type="scientific">Methanooceanicella nereidis</name>
    <dbReference type="NCBI Taxonomy" id="2052831"/>
    <lineage>
        <taxon>Archaea</taxon>
        <taxon>Methanobacteriati</taxon>
        <taxon>Methanobacteriota</taxon>
        <taxon>Stenosarchaea group</taxon>
        <taxon>Methanomicrobia</taxon>
        <taxon>Methanocellales</taxon>
        <taxon>Methanocellaceae</taxon>
        <taxon>Methanooceanicella</taxon>
    </lineage>
</organism>
<keyword evidence="1" id="KW-1133">Transmembrane helix</keyword>
<dbReference type="EMBL" id="PGCK01000008">
    <property type="protein sequence ID" value="MCD1295355.1"/>
    <property type="molecule type" value="Genomic_DNA"/>
</dbReference>
<gene>
    <name evidence="3" type="ORF">CUJ83_10120</name>
</gene>
<dbReference type="PANTHER" id="PTHR30024">
    <property type="entry name" value="ALIPHATIC SULFONATES-BINDING PROTEIN-RELATED"/>
    <property type="match status" value="1"/>
</dbReference>
<dbReference type="InterPro" id="IPR015168">
    <property type="entry name" value="SsuA/THI5"/>
</dbReference>